<dbReference type="Proteomes" id="UP000534306">
    <property type="component" value="Unassembled WGS sequence"/>
</dbReference>
<keyword evidence="1" id="KW-0812">Transmembrane</keyword>
<dbReference type="AlphaFoldDB" id="A0A7Y4NZA2"/>
<keyword evidence="1" id="KW-0472">Membrane</keyword>
<evidence type="ECO:0000313" key="4">
    <source>
        <dbReference type="Proteomes" id="UP000534306"/>
    </source>
</evidence>
<protein>
    <submittedName>
        <fullName evidence="3">Uncharacterized protein</fullName>
    </submittedName>
</protein>
<feature type="transmembrane region" description="Helical" evidence="1">
    <location>
        <begin position="52"/>
        <end position="71"/>
    </location>
</feature>
<evidence type="ECO:0000313" key="5">
    <source>
        <dbReference type="Proteomes" id="UP000553957"/>
    </source>
</evidence>
<evidence type="ECO:0000313" key="2">
    <source>
        <dbReference type="EMBL" id="MBB6565122.1"/>
    </source>
</evidence>
<dbReference type="EMBL" id="JABJRC010000003">
    <property type="protein sequence ID" value="NOL41391.1"/>
    <property type="molecule type" value="Genomic_DNA"/>
</dbReference>
<dbReference type="EMBL" id="JACHKF010000001">
    <property type="protein sequence ID" value="MBB6565122.1"/>
    <property type="molecule type" value="Genomic_DNA"/>
</dbReference>
<dbReference type="Proteomes" id="UP000553957">
    <property type="component" value="Unassembled WGS sequence"/>
</dbReference>
<proteinExistence type="predicted"/>
<organism evidence="3 4">
    <name type="scientific">Kribbella sandramycini</name>
    <dbReference type="NCBI Taxonomy" id="60450"/>
    <lineage>
        <taxon>Bacteria</taxon>
        <taxon>Bacillati</taxon>
        <taxon>Actinomycetota</taxon>
        <taxon>Actinomycetes</taxon>
        <taxon>Propionibacteriales</taxon>
        <taxon>Kribbellaceae</taxon>
        <taxon>Kribbella</taxon>
    </lineage>
</organism>
<evidence type="ECO:0000313" key="3">
    <source>
        <dbReference type="EMBL" id="NOL41391.1"/>
    </source>
</evidence>
<name>A0A7Y4NZA2_9ACTN</name>
<dbReference type="RefSeq" id="WP_171673906.1">
    <property type="nucleotide sequence ID" value="NZ_BAAAGT010000001.1"/>
</dbReference>
<keyword evidence="1" id="KW-1133">Transmembrane helix</keyword>
<reference evidence="3 4" key="1">
    <citation type="submission" date="2020-05" db="EMBL/GenBank/DDBJ databases">
        <title>Genome sequence of Kribbella sandramycini ATCC 39419.</title>
        <authorList>
            <person name="Maclea K.S."/>
            <person name="Fair J.L."/>
        </authorList>
    </citation>
    <scope>NUCLEOTIDE SEQUENCE [LARGE SCALE GENOMIC DNA]</scope>
    <source>
        <strain evidence="3 4">ATCC 39419</strain>
    </source>
</reference>
<comment type="caution">
    <text evidence="3">The sequence shown here is derived from an EMBL/GenBank/DDBJ whole genome shotgun (WGS) entry which is preliminary data.</text>
</comment>
<sequence length="275" mass="29317">MKTPEIDAAVRALAPQHTSTISNAAWAELADAVVSADAAAVRTARAPRRPRMLIALAASLLIVGLVGAALVSRPGQNQPQALSFTERGDKIIVRVVDFEADAARYTADFQRMGLDIKVNVVPVSPPFVGQLSSFSGRTEQDTSQFRLLAPGEACNGTLTAADPGCQDGLEVPKNYNGKSTIEFGRTAKPGEQYYHTSLSATDKGELLEGLNLDGLKVGDAVPLVKTRAVQQIGYLVETAPSSFDDRQSVPADWYVHGTQTLRQGEVSLFVGPRPS</sequence>
<evidence type="ECO:0000256" key="1">
    <source>
        <dbReference type="SAM" id="Phobius"/>
    </source>
</evidence>
<reference evidence="2 5" key="2">
    <citation type="submission" date="2020-08" db="EMBL/GenBank/DDBJ databases">
        <title>Sequencing the genomes of 1000 actinobacteria strains.</title>
        <authorList>
            <person name="Klenk H.-P."/>
        </authorList>
    </citation>
    <scope>NUCLEOTIDE SEQUENCE [LARGE SCALE GENOMIC DNA]</scope>
    <source>
        <strain evidence="2 5">DSM 15626</strain>
    </source>
</reference>
<keyword evidence="4" id="KW-1185">Reference proteome</keyword>
<accession>A0A7Y4NZA2</accession>
<gene>
    <name evidence="2" type="ORF">HNR71_000759</name>
    <name evidence="3" type="ORF">HPO96_14180</name>
</gene>